<evidence type="ECO:0000259" key="6">
    <source>
        <dbReference type="Pfam" id="PF07992"/>
    </source>
</evidence>
<reference evidence="7 8" key="1">
    <citation type="submission" date="2017-09" db="EMBL/GenBank/DDBJ databases">
        <title>Depth-based differentiation of microbial function through sediment-hosted aquifers and enrichment of novel symbionts in the deep terrestrial subsurface.</title>
        <authorList>
            <person name="Probst A.J."/>
            <person name="Ladd B."/>
            <person name="Jarett J.K."/>
            <person name="Geller-Mcgrath D.E."/>
            <person name="Sieber C.M."/>
            <person name="Emerson J.B."/>
            <person name="Anantharaman K."/>
            <person name="Thomas B.C."/>
            <person name="Malmstrom R."/>
            <person name="Stieglmeier M."/>
            <person name="Klingl A."/>
            <person name="Woyke T."/>
            <person name="Ryan C.M."/>
            <person name="Banfield J.F."/>
        </authorList>
    </citation>
    <scope>NUCLEOTIDE SEQUENCE [LARGE SCALE GENOMIC DNA]</scope>
    <source>
        <strain evidence="7">CG23_combo_of_CG06-09_8_20_14_all_40_14</strain>
    </source>
</reference>
<evidence type="ECO:0000256" key="2">
    <source>
        <dbReference type="ARBA" id="ARBA00022827"/>
    </source>
</evidence>
<dbReference type="PANTHER" id="PTHR48105">
    <property type="entry name" value="THIOREDOXIN REDUCTASE 1-RELATED-RELATED"/>
    <property type="match status" value="1"/>
</dbReference>
<evidence type="ECO:0000256" key="4">
    <source>
        <dbReference type="ARBA" id="ARBA00023157"/>
    </source>
</evidence>
<sequence length="312" mass="33243">MIYDVIIIGAGAAGCSSAIYATRYALKTLLVGGSLPGGLITEALEVENYPGFLKIGGRELAHNFLEQAKSLGAEFVSDVVTKVCNVESFRFSVGTAGGKTYFSKSVILAMGTTHKRLGVMGEKEFEGRGVSYCATCDGPFFRGRTVAVVGGGNSAVEGAQDLAVNAERVYIIYRSGLKAAPLYIENLKKDKKIVEVPNTNIIEIGGEKFVQYVLLDKPFNGEKKLMVDGVFVQAGYAPNNELAKELNCELTDYGYVKVNEAMAASVGGVFCAGDLNNGSNQLHQQVTSAAEGAIAAQSVFRYLRGLETVIKS</sequence>
<evidence type="ECO:0000256" key="3">
    <source>
        <dbReference type="ARBA" id="ARBA00023002"/>
    </source>
</evidence>
<dbReference type="Proteomes" id="UP000231388">
    <property type="component" value="Unassembled WGS sequence"/>
</dbReference>
<accession>A0A2G9XCT5</accession>
<evidence type="ECO:0000313" key="8">
    <source>
        <dbReference type="Proteomes" id="UP000231388"/>
    </source>
</evidence>
<keyword evidence="5" id="KW-0676">Redox-active center</keyword>
<evidence type="ECO:0000256" key="5">
    <source>
        <dbReference type="ARBA" id="ARBA00023284"/>
    </source>
</evidence>
<dbReference type="Pfam" id="PF07992">
    <property type="entry name" value="Pyr_redox_2"/>
    <property type="match status" value="1"/>
</dbReference>
<dbReference type="InterPro" id="IPR050097">
    <property type="entry name" value="Ferredoxin-NADP_redctase_2"/>
</dbReference>
<proteinExistence type="predicted"/>
<keyword evidence="2" id="KW-0274">FAD</keyword>
<dbReference type="EMBL" id="PCQY01000009">
    <property type="protein sequence ID" value="PIP04779.1"/>
    <property type="molecule type" value="Genomic_DNA"/>
</dbReference>
<keyword evidence="1" id="KW-0285">Flavoprotein</keyword>
<dbReference type="Gene3D" id="3.50.50.60">
    <property type="entry name" value="FAD/NAD(P)-binding domain"/>
    <property type="match status" value="2"/>
</dbReference>
<keyword evidence="3" id="KW-0560">Oxidoreductase</keyword>
<dbReference type="AlphaFoldDB" id="A0A2G9XCT5"/>
<dbReference type="PROSITE" id="PS00573">
    <property type="entry name" value="PYRIDINE_REDOX_2"/>
    <property type="match status" value="1"/>
</dbReference>
<evidence type="ECO:0000256" key="1">
    <source>
        <dbReference type="ARBA" id="ARBA00022630"/>
    </source>
</evidence>
<gene>
    <name evidence="7" type="ORF">COX53_00615</name>
</gene>
<comment type="caution">
    <text evidence="7">The sequence shown here is derived from an EMBL/GenBank/DDBJ whole genome shotgun (WGS) entry which is preliminary data.</text>
</comment>
<feature type="domain" description="FAD/NAD(P)-binding" evidence="6">
    <location>
        <begin position="3"/>
        <end position="283"/>
    </location>
</feature>
<evidence type="ECO:0000313" key="7">
    <source>
        <dbReference type="EMBL" id="PIP04779.1"/>
    </source>
</evidence>
<dbReference type="PRINTS" id="PR00368">
    <property type="entry name" value="FADPNR"/>
</dbReference>
<organism evidence="7 8">
    <name type="scientific">candidate division WWE3 bacterium CG23_combo_of_CG06-09_8_20_14_all_40_14</name>
    <dbReference type="NCBI Taxonomy" id="1975095"/>
    <lineage>
        <taxon>Bacteria</taxon>
        <taxon>Katanobacteria</taxon>
    </lineage>
</organism>
<dbReference type="SUPFAM" id="SSF51905">
    <property type="entry name" value="FAD/NAD(P)-binding domain"/>
    <property type="match status" value="2"/>
</dbReference>
<dbReference type="PRINTS" id="PR00469">
    <property type="entry name" value="PNDRDTASEII"/>
</dbReference>
<protein>
    <recommendedName>
        <fullName evidence="6">FAD/NAD(P)-binding domain-containing protein</fullName>
    </recommendedName>
</protein>
<name>A0A2G9XCT5_UNCKA</name>
<keyword evidence="4" id="KW-1015">Disulfide bond</keyword>
<dbReference type="GO" id="GO:0016668">
    <property type="term" value="F:oxidoreductase activity, acting on a sulfur group of donors, NAD(P) as acceptor"/>
    <property type="evidence" value="ECO:0007669"/>
    <property type="project" value="UniProtKB-ARBA"/>
</dbReference>
<dbReference type="InterPro" id="IPR036188">
    <property type="entry name" value="FAD/NAD-bd_sf"/>
</dbReference>
<dbReference type="InterPro" id="IPR008255">
    <property type="entry name" value="Pyr_nucl-diS_OxRdtase_2_AS"/>
</dbReference>
<dbReference type="InterPro" id="IPR023753">
    <property type="entry name" value="FAD/NAD-binding_dom"/>
</dbReference>